<feature type="chain" id="PRO_5013290761" evidence="1">
    <location>
        <begin position="22"/>
        <end position="140"/>
    </location>
</feature>
<name>A0A1M4T986_9FLAO</name>
<evidence type="ECO:0000313" key="2">
    <source>
        <dbReference type="EMBL" id="SHE40934.1"/>
    </source>
</evidence>
<keyword evidence="1" id="KW-0732">Signal</keyword>
<evidence type="ECO:0000313" key="3">
    <source>
        <dbReference type="Proteomes" id="UP000184462"/>
    </source>
</evidence>
<dbReference type="STRING" id="1155689.SAMN05444278_101550"/>
<dbReference type="AlphaFoldDB" id="A0A1M4T986"/>
<keyword evidence="3" id="KW-1185">Reference proteome</keyword>
<sequence>MLKKIFSTILVLNLTSCPAVVDIDNTVSVYEGNLVLENNQPANNVILGLTNTDIETYDSVEFFNSFDDLGVETTSDENGVFSIFHPKNINNSHLYIKNNEDYLFQIEVDGEVILTPIIIRPYNADEYEFKYINQRVKKLN</sequence>
<organism evidence="2 3">
    <name type="scientific">Psychroflexus salarius</name>
    <dbReference type="NCBI Taxonomy" id="1155689"/>
    <lineage>
        <taxon>Bacteria</taxon>
        <taxon>Pseudomonadati</taxon>
        <taxon>Bacteroidota</taxon>
        <taxon>Flavobacteriia</taxon>
        <taxon>Flavobacteriales</taxon>
        <taxon>Flavobacteriaceae</taxon>
        <taxon>Psychroflexus</taxon>
    </lineage>
</organism>
<protein>
    <submittedName>
        <fullName evidence="2">Uncharacterized protein</fullName>
    </submittedName>
</protein>
<reference evidence="2 3" key="1">
    <citation type="submission" date="2016-11" db="EMBL/GenBank/DDBJ databases">
        <authorList>
            <person name="Jaros S."/>
            <person name="Januszkiewicz K."/>
            <person name="Wedrychowicz H."/>
        </authorList>
    </citation>
    <scope>NUCLEOTIDE SEQUENCE [LARGE SCALE GENOMIC DNA]</scope>
    <source>
        <strain evidence="2 3">DSM 25661</strain>
    </source>
</reference>
<dbReference type="EMBL" id="FQTW01000001">
    <property type="protein sequence ID" value="SHE40934.1"/>
    <property type="molecule type" value="Genomic_DNA"/>
</dbReference>
<gene>
    <name evidence="2" type="ORF">SAMN05444278_101550</name>
</gene>
<feature type="signal peptide" evidence="1">
    <location>
        <begin position="1"/>
        <end position="21"/>
    </location>
</feature>
<accession>A0A1M4T986</accession>
<dbReference type="RefSeq" id="WP_073191686.1">
    <property type="nucleotide sequence ID" value="NZ_FQTW01000001.1"/>
</dbReference>
<proteinExistence type="predicted"/>
<dbReference type="Proteomes" id="UP000184462">
    <property type="component" value="Unassembled WGS sequence"/>
</dbReference>
<dbReference type="OrthoDB" id="9800840at2"/>
<evidence type="ECO:0000256" key="1">
    <source>
        <dbReference type="SAM" id="SignalP"/>
    </source>
</evidence>